<evidence type="ECO:0000256" key="2">
    <source>
        <dbReference type="SAM" id="MobiDB-lite"/>
    </source>
</evidence>
<sequence>MAHSRPTGVAAARSGVGSTTREVLDNTFLLDFAKHNMSPTEQFQLGVSLKLKSATVREIIRDSDDAVSNTFAILESWLVSRTNDDNSAALFNELSAACVYIKRADLVEFVRCEQVRQLREGQKRKSEKAQSQKKLFNEQMLVARRELQKSQACLQQERTDHQTTKACLQQEVTDHQTTKASLQQEVTDHRTTQASLQQEVTDHRTTQASLQKEITAHAKTKASLQQTSAELQKTKAVSEKRSDTTGASAAAGKSPVPTQEFLQQLHAAAKPVPGESDEKKLRALRVMSMLRADGRAELWQQVAHDIMKGGRLDMTKVITTRNLCDLVFVLSSPSSAGQITTLDLSDNPVLGEVEGARTLGAGLGSGSLGRLEELGLDNCHQNDTSFGHIVDGIIDGCPRLTSLWLSTDELTPAGGDTVRRLLRRVPRLEIGWSPRPSWSDQLEAEFPGRI</sequence>
<dbReference type="Proteomes" id="UP001209878">
    <property type="component" value="Unassembled WGS sequence"/>
</dbReference>
<feature type="compositionally biased region" description="Basic and acidic residues" evidence="2">
    <location>
        <begin position="232"/>
        <end position="243"/>
    </location>
</feature>
<evidence type="ECO:0000313" key="3">
    <source>
        <dbReference type="EMBL" id="KAK2158621.1"/>
    </source>
</evidence>
<dbReference type="EMBL" id="JAODUO010001781">
    <property type="protein sequence ID" value="KAK2158621.1"/>
    <property type="molecule type" value="Genomic_DNA"/>
</dbReference>
<dbReference type="Gene3D" id="3.80.10.10">
    <property type="entry name" value="Ribonuclease Inhibitor"/>
    <property type="match status" value="1"/>
</dbReference>
<proteinExistence type="predicted"/>
<reference evidence="3" key="1">
    <citation type="journal article" date="2023" name="Mol. Biol. Evol.">
        <title>Third-Generation Sequencing Reveals the Adaptive Role of the Epigenome in Three Deep-Sea Polychaetes.</title>
        <authorList>
            <person name="Perez M."/>
            <person name="Aroh O."/>
            <person name="Sun Y."/>
            <person name="Lan Y."/>
            <person name="Juniper S.K."/>
            <person name="Young C.R."/>
            <person name="Angers B."/>
            <person name="Qian P.Y."/>
        </authorList>
    </citation>
    <scope>NUCLEOTIDE SEQUENCE</scope>
    <source>
        <strain evidence="3">R07B-5</strain>
    </source>
</reference>
<keyword evidence="4" id="KW-1185">Reference proteome</keyword>
<dbReference type="InterPro" id="IPR032675">
    <property type="entry name" value="LRR_dom_sf"/>
</dbReference>
<evidence type="ECO:0008006" key="5">
    <source>
        <dbReference type="Google" id="ProtNLM"/>
    </source>
</evidence>
<accession>A0AAD9N874</accession>
<dbReference type="AlphaFoldDB" id="A0AAD9N874"/>
<feature type="compositionally biased region" description="Polar residues" evidence="2">
    <location>
        <begin position="222"/>
        <end position="231"/>
    </location>
</feature>
<comment type="caution">
    <text evidence="3">The sequence shown here is derived from an EMBL/GenBank/DDBJ whole genome shotgun (WGS) entry which is preliminary data.</text>
</comment>
<gene>
    <name evidence="3" type="ORF">NP493_1781g00016</name>
</gene>
<evidence type="ECO:0000256" key="1">
    <source>
        <dbReference type="SAM" id="Coils"/>
    </source>
</evidence>
<feature type="region of interest" description="Disordered" evidence="2">
    <location>
        <begin position="218"/>
        <end position="255"/>
    </location>
</feature>
<name>A0AAD9N874_RIDPI</name>
<evidence type="ECO:0000313" key="4">
    <source>
        <dbReference type="Proteomes" id="UP001209878"/>
    </source>
</evidence>
<protein>
    <recommendedName>
        <fullName evidence="5">Death domain-containing protein</fullName>
    </recommendedName>
</protein>
<feature type="coiled-coil region" evidence="1">
    <location>
        <begin position="165"/>
        <end position="199"/>
    </location>
</feature>
<organism evidence="3 4">
    <name type="scientific">Ridgeia piscesae</name>
    <name type="common">Tubeworm</name>
    <dbReference type="NCBI Taxonomy" id="27915"/>
    <lineage>
        <taxon>Eukaryota</taxon>
        <taxon>Metazoa</taxon>
        <taxon>Spiralia</taxon>
        <taxon>Lophotrochozoa</taxon>
        <taxon>Annelida</taxon>
        <taxon>Polychaeta</taxon>
        <taxon>Sedentaria</taxon>
        <taxon>Canalipalpata</taxon>
        <taxon>Sabellida</taxon>
        <taxon>Siboglinidae</taxon>
        <taxon>Ridgeia</taxon>
    </lineage>
</organism>
<keyword evidence="1" id="KW-0175">Coiled coil</keyword>
<dbReference type="SUPFAM" id="SSF52047">
    <property type="entry name" value="RNI-like"/>
    <property type="match status" value="1"/>
</dbReference>